<evidence type="ECO:0000256" key="3">
    <source>
        <dbReference type="ARBA" id="ARBA00022679"/>
    </source>
</evidence>
<evidence type="ECO:0000256" key="1">
    <source>
        <dbReference type="ARBA" id="ARBA00004752"/>
    </source>
</evidence>
<dbReference type="Pfam" id="PF17964">
    <property type="entry name" value="Big_10"/>
    <property type="match status" value="1"/>
</dbReference>
<evidence type="ECO:0000313" key="17">
    <source>
        <dbReference type="Proteomes" id="UP000619260"/>
    </source>
</evidence>
<keyword evidence="3" id="KW-0808">Transferase</keyword>
<accession>A0A8J3YIL2</accession>
<dbReference type="PANTHER" id="PTHR30582">
    <property type="entry name" value="L,D-TRANSPEPTIDASE"/>
    <property type="match status" value="1"/>
</dbReference>
<dbReference type="CDD" id="cd16913">
    <property type="entry name" value="YkuD_like"/>
    <property type="match status" value="1"/>
</dbReference>
<evidence type="ECO:0000256" key="13">
    <source>
        <dbReference type="PROSITE-ProRule" id="PRU01373"/>
    </source>
</evidence>
<gene>
    <name evidence="16" type="ORF">Val02_18630</name>
</gene>
<evidence type="ECO:0000313" key="16">
    <source>
        <dbReference type="EMBL" id="GIJ44977.1"/>
    </source>
</evidence>
<dbReference type="GO" id="GO:0018104">
    <property type="term" value="P:peptidoglycan-protein cross-linking"/>
    <property type="evidence" value="ECO:0007669"/>
    <property type="project" value="TreeGrafter"/>
</dbReference>
<comment type="pathway">
    <text evidence="12">Glycan biosynthesis.</text>
</comment>
<keyword evidence="9" id="KW-0449">Lipoprotein</keyword>
<keyword evidence="4 14" id="KW-0732">Signal</keyword>
<dbReference type="InterPro" id="IPR050979">
    <property type="entry name" value="LD-transpeptidase"/>
</dbReference>
<feature type="active site" description="Proton donor/acceptor" evidence="13">
    <location>
        <position position="331"/>
    </location>
</feature>
<dbReference type="AlphaFoldDB" id="A0A8J3YIL2"/>
<dbReference type="Gene3D" id="2.40.440.10">
    <property type="entry name" value="L,D-transpeptidase catalytic domain-like"/>
    <property type="match status" value="1"/>
</dbReference>
<evidence type="ECO:0000256" key="8">
    <source>
        <dbReference type="ARBA" id="ARBA00023139"/>
    </source>
</evidence>
<evidence type="ECO:0000256" key="12">
    <source>
        <dbReference type="ARBA" id="ARBA00060592"/>
    </source>
</evidence>
<dbReference type="Pfam" id="PF03734">
    <property type="entry name" value="YkuD"/>
    <property type="match status" value="1"/>
</dbReference>
<dbReference type="PROSITE" id="PS51257">
    <property type="entry name" value="PROKAR_LIPOPROTEIN"/>
    <property type="match status" value="1"/>
</dbReference>
<dbReference type="SUPFAM" id="SSF141523">
    <property type="entry name" value="L,D-transpeptidase catalytic domain-like"/>
    <property type="match status" value="1"/>
</dbReference>
<keyword evidence="17" id="KW-1185">Reference proteome</keyword>
<dbReference type="PROSITE" id="PS52029">
    <property type="entry name" value="LD_TPASE"/>
    <property type="match status" value="1"/>
</dbReference>
<evidence type="ECO:0000256" key="2">
    <source>
        <dbReference type="ARBA" id="ARBA00022475"/>
    </source>
</evidence>
<dbReference type="InterPro" id="IPR038063">
    <property type="entry name" value="Transpep_catalytic_dom"/>
</dbReference>
<dbReference type="InterPro" id="IPR005490">
    <property type="entry name" value="LD_TPept_cat_dom"/>
</dbReference>
<reference evidence="16" key="1">
    <citation type="submission" date="2021-01" db="EMBL/GenBank/DDBJ databases">
        <title>Whole genome shotgun sequence of Virgisporangium aliadipatigenens NBRC 105644.</title>
        <authorList>
            <person name="Komaki H."/>
            <person name="Tamura T."/>
        </authorList>
    </citation>
    <scope>NUCLEOTIDE SEQUENCE</scope>
    <source>
        <strain evidence="16">NBRC 105644</strain>
    </source>
</reference>
<sequence>MAGMRTVTPRALLSALLVVSLLLAGCSDDKKGKFKEPGSPQGGGGESAAALAVTPAADATDVAVSVEIGWPQGATASSVKLVDAAGAEIPGALRSDGTSWVPANPLKYTTKYTATVEGKAADGKAAKGTTSFTTMARPGNRMGAQIFMADNITTYGQAMPVVVEFRNGGVPKAQRATVEKRLFVTSDPPQPGVWHWDSDIQVEYRPQEYWQPGTKLNVRLALGGLPLGDGRFGETDITIKAAIDKTRRSIVVDDATKTLTATQDGQTVFTAPVSLGKPENPSFSGKFVIIERLEKTVFDSGTYGVPATSPDGYRTDIQYAERLTWDGQFIHAAPWSVADQGKRNVSHGCVNVSLDNGKKIYEWLRVGDPVEVKGTGRKNDKAGNGWTAWDMSWEEFKKGSALPQ</sequence>
<feature type="chain" id="PRO_5038670212" description="L,D-TPase catalytic domain-containing protein" evidence="14">
    <location>
        <begin position="25"/>
        <end position="404"/>
    </location>
</feature>
<comment type="pathway">
    <text evidence="1 13">Cell wall biogenesis; peptidoglycan biosynthesis.</text>
</comment>
<name>A0A8J3YIL2_9ACTN</name>
<dbReference type="PANTHER" id="PTHR30582:SF2">
    <property type="entry name" value="L,D-TRANSPEPTIDASE YCIB-RELATED"/>
    <property type="match status" value="1"/>
</dbReference>
<feature type="active site" description="Nucleophile" evidence="13">
    <location>
        <position position="349"/>
    </location>
</feature>
<dbReference type="GO" id="GO:0005576">
    <property type="term" value="C:extracellular region"/>
    <property type="evidence" value="ECO:0007669"/>
    <property type="project" value="TreeGrafter"/>
</dbReference>
<dbReference type="FunFam" id="2.40.440.10:FF:000005">
    <property type="entry name" value="L,D-transpeptidase 2"/>
    <property type="match status" value="1"/>
</dbReference>
<evidence type="ECO:0000256" key="5">
    <source>
        <dbReference type="ARBA" id="ARBA00022960"/>
    </source>
</evidence>
<feature type="signal peptide" evidence="14">
    <location>
        <begin position="1"/>
        <end position="24"/>
    </location>
</feature>
<dbReference type="GO" id="GO:0008360">
    <property type="term" value="P:regulation of cell shape"/>
    <property type="evidence" value="ECO:0007669"/>
    <property type="project" value="UniProtKB-UniRule"/>
</dbReference>
<dbReference type="Gene3D" id="2.60.40.3710">
    <property type="match status" value="1"/>
</dbReference>
<evidence type="ECO:0000259" key="15">
    <source>
        <dbReference type="PROSITE" id="PS52029"/>
    </source>
</evidence>
<keyword evidence="5 13" id="KW-0133">Cell shape</keyword>
<protein>
    <recommendedName>
        <fullName evidence="15">L,D-TPase catalytic domain-containing protein</fullName>
    </recommendedName>
</protein>
<evidence type="ECO:0000256" key="6">
    <source>
        <dbReference type="ARBA" id="ARBA00022984"/>
    </source>
</evidence>
<feature type="domain" description="L,D-TPase catalytic" evidence="15">
    <location>
        <begin position="248"/>
        <end position="373"/>
    </location>
</feature>
<organism evidence="16 17">
    <name type="scientific">Virgisporangium aliadipatigenens</name>
    <dbReference type="NCBI Taxonomy" id="741659"/>
    <lineage>
        <taxon>Bacteria</taxon>
        <taxon>Bacillati</taxon>
        <taxon>Actinomycetota</taxon>
        <taxon>Actinomycetes</taxon>
        <taxon>Micromonosporales</taxon>
        <taxon>Micromonosporaceae</taxon>
        <taxon>Virgisporangium</taxon>
    </lineage>
</organism>
<dbReference type="Proteomes" id="UP000619260">
    <property type="component" value="Unassembled WGS sequence"/>
</dbReference>
<keyword evidence="10" id="KW-0012">Acyltransferase</keyword>
<dbReference type="GO" id="GO:0016746">
    <property type="term" value="F:acyltransferase activity"/>
    <property type="evidence" value="ECO:0007669"/>
    <property type="project" value="UniProtKB-KW"/>
</dbReference>
<dbReference type="UniPathway" id="UPA00219"/>
<keyword evidence="6 13" id="KW-0573">Peptidoglycan synthesis</keyword>
<evidence type="ECO:0000256" key="4">
    <source>
        <dbReference type="ARBA" id="ARBA00022729"/>
    </source>
</evidence>
<evidence type="ECO:0000256" key="9">
    <source>
        <dbReference type="ARBA" id="ARBA00023288"/>
    </source>
</evidence>
<evidence type="ECO:0000256" key="14">
    <source>
        <dbReference type="SAM" id="SignalP"/>
    </source>
</evidence>
<dbReference type="EMBL" id="BOPF01000005">
    <property type="protein sequence ID" value="GIJ44977.1"/>
    <property type="molecule type" value="Genomic_DNA"/>
</dbReference>
<keyword evidence="7" id="KW-0472">Membrane</keyword>
<evidence type="ECO:0000256" key="7">
    <source>
        <dbReference type="ARBA" id="ARBA00023136"/>
    </source>
</evidence>
<dbReference type="Gene3D" id="2.60.40.3780">
    <property type="match status" value="1"/>
</dbReference>
<comment type="caution">
    <text evidence="16">The sequence shown here is derived from an EMBL/GenBank/DDBJ whole genome shotgun (WGS) entry which is preliminary data.</text>
</comment>
<keyword evidence="8" id="KW-0564">Palmitate</keyword>
<keyword evidence="11 13" id="KW-0961">Cell wall biogenesis/degradation</keyword>
<proteinExistence type="predicted"/>
<dbReference type="GO" id="GO:0071972">
    <property type="term" value="F:peptidoglycan L,D-transpeptidase activity"/>
    <property type="evidence" value="ECO:0007669"/>
    <property type="project" value="TreeGrafter"/>
</dbReference>
<dbReference type="GO" id="GO:0071555">
    <property type="term" value="P:cell wall organization"/>
    <property type="evidence" value="ECO:0007669"/>
    <property type="project" value="UniProtKB-UniRule"/>
</dbReference>
<evidence type="ECO:0000256" key="11">
    <source>
        <dbReference type="ARBA" id="ARBA00023316"/>
    </source>
</evidence>
<dbReference type="InterPro" id="IPR041280">
    <property type="entry name" value="Big_10"/>
</dbReference>
<evidence type="ECO:0000256" key="10">
    <source>
        <dbReference type="ARBA" id="ARBA00023315"/>
    </source>
</evidence>
<keyword evidence="2" id="KW-1003">Cell membrane</keyword>